<dbReference type="AlphaFoldDB" id="A0A4P6ZMP9"/>
<evidence type="ECO:0000259" key="2">
    <source>
        <dbReference type="Pfam" id="PF13457"/>
    </source>
</evidence>
<dbReference type="Proteomes" id="UP000294321">
    <property type="component" value="Chromosome"/>
</dbReference>
<dbReference type="Gene3D" id="3.90.70.10">
    <property type="entry name" value="Cysteine proteinases"/>
    <property type="match status" value="1"/>
</dbReference>
<gene>
    <name evidence="4" type="ORF">ELX58_07360</name>
</gene>
<evidence type="ECO:0000313" key="4">
    <source>
        <dbReference type="EMBL" id="QBP18903.1"/>
    </source>
</evidence>
<proteinExistence type="predicted"/>
<dbReference type="RefSeq" id="WP_133442461.1">
    <property type="nucleotide sequence ID" value="NZ_CP034726.1"/>
</dbReference>
<evidence type="ECO:0000259" key="3">
    <source>
        <dbReference type="Pfam" id="PF13529"/>
    </source>
</evidence>
<evidence type="ECO:0000256" key="1">
    <source>
        <dbReference type="ARBA" id="ARBA00022729"/>
    </source>
</evidence>
<dbReference type="InterPro" id="IPR039564">
    <property type="entry name" value="Peptidase_C39-like"/>
</dbReference>
<dbReference type="EMBL" id="CP034726">
    <property type="protein sequence ID" value="QBP18903.1"/>
    <property type="molecule type" value="Genomic_DNA"/>
</dbReference>
<reference evidence="5" key="1">
    <citation type="submission" date="2018-12" db="EMBL/GenBank/DDBJ databases">
        <title>A new species of lactobacillus.</title>
        <authorList>
            <person name="Jian Y."/>
            <person name="Xin L."/>
            <person name="Hong Z.J."/>
            <person name="Ming L.Z."/>
            <person name="Hong X.Z."/>
        </authorList>
    </citation>
    <scope>NUCLEOTIDE SEQUENCE [LARGE SCALE GENOMIC DNA]</scope>
    <source>
        <strain evidence="5">HSLZ-75</strain>
    </source>
</reference>
<protein>
    <recommendedName>
        <fullName evidence="6">Peptidase C39-like domain-containing protein</fullName>
    </recommendedName>
</protein>
<dbReference type="InterPro" id="IPR025987">
    <property type="entry name" value="GW_dom"/>
</dbReference>
<dbReference type="Gene3D" id="2.30.30.170">
    <property type="match status" value="1"/>
</dbReference>
<dbReference type="KEGG" id="lji:ELX58_07360"/>
<evidence type="ECO:0000313" key="5">
    <source>
        <dbReference type="Proteomes" id="UP000294321"/>
    </source>
</evidence>
<dbReference type="Pfam" id="PF13457">
    <property type="entry name" value="GW"/>
    <property type="match status" value="1"/>
</dbReference>
<keyword evidence="1" id="KW-0732">Signal</keyword>
<evidence type="ECO:0008006" key="6">
    <source>
        <dbReference type="Google" id="ProtNLM"/>
    </source>
</evidence>
<accession>A0A4P6ZMP9</accession>
<feature type="domain" description="Peptidase C39-like" evidence="3">
    <location>
        <begin position="150"/>
        <end position="284"/>
    </location>
</feature>
<dbReference type="InterPro" id="IPR038200">
    <property type="entry name" value="GW_dom_sf"/>
</dbReference>
<feature type="domain" description="GW" evidence="2">
    <location>
        <begin position="77"/>
        <end position="140"/>
    </location>
</feature>
<dbReference type="OrthoDB" id="1654093at2"/>
<dbReference type="Pfam" id="PF13529">
    <property type="entry name" value="Peptidase_C39_2"/>
    <property type="match status" value="1"/>
</dbReference>
<name>A0A4P6ZMP9_9LACO</name>
<organism evidence="4 5">
    <name type="scientific">Acetilactobacillus jinshanensis</name>
    <dbReference type="NCBI Taxonomy" id="1720083"/>
    <lineage>
        <taxon>Bacteria</taxon>
        <taxon>Bacillati</taxon>
        <taxon>Bacillota</taxon>
        <taxon>Bacilli</taxon>
        <taxon>Lactobacillales</taxon>
        <taxon>Lactobacillaceae</taxon>
        <taxon>Acetilactobacillus</taxon>
    </lineage>
</organism>
<keyword evidence="5" id="KW-1185">Reference proteome</keyword>
<sequence>MKSNWLKLVAVIVILLAVIVGYRHEKNVANYNRTRVTAVSSVRHRSPNKIQGQPKNLTKHYRILLSNSKTQRVTSLENIYRNPNHTKQTQIGNTKTLLQNPKNFTNLVQVDQKAVAKNKPTFDHIMRQGKPIGWVNANAVHSTSTYVLPYVYISQFWPSAAEDACEEASLKTAMSTQNKAMNVPLQQIVKQTPRSKNPNVGYTKNPYKYGSHATIYPDAMVRIARKYGAQAKDISGATKSQFIQEVTHGHAVVFEGPYMLKKPGSDHDLVILGYRKGQFFVADPFARHHKSPKTRWASTSLLMRLYNKKFRHQRALVVE</sequence>